<dbReference type="EMBL" id="KZ451976">
    <property type="protein sequence ID" value="PKA56026.1"/>
    <property type="molecule type" value="Genomic_DNA"/>
</dbReference>
<dbReference type="GO" id="GO:0009535">
    <property type="term" value="C:chloroplast thylakoid membrane"/>
    <property type="evidence" value="ECO:0007669"/>
    <property type="project" value="TreeGrafter"/>
</dbReference>
<evidence type="ECO:0000259" key="3">
    <source>
        <dbReference type="Pfam" id="PF22915"/>
    </source>
</evidence>
<dbReference type="AlphaFoldDB" id="A0A2I0AKP7"/>
<keyword evidence="2" id="KW-0472">Membrane</keyword>
<name>A0A2I0AKP7_9ASPA</name>
<dbReference type="STRING" id="1088818.A0A2I0AKP7"/>
<protein>
    <recommendedName>
        <fullName evidence="3">Armadillo-like repeats domain-containing protein</fullName>
    </recommendedName>
</protein>
<evidence type="ECO:0000256" key="1">
    <source>
        <dbReference type="SAM" id="MobiDB-lite"/>
    </source>
</evidence>
<keyword evidence="2" id="KW-1133">Transmembrane helix</keyword>
<feature type="domain" description="Armadillo-like repeats" evidence="3">
    <location>
        <begin position="185"/>
        <end position="276"/>
    </location>
</feature>
<evidence type="ECO:0000256" key="2">
    <source>
        <dbReference type="SAM" id="Phobius"/>
    </source>
</evidence>
<keyword evidence="2" id="KW-0812">Transmembrane</keyword>
<feature type="transmembrane region" description="Helical" evidence="2">
    <location>
        <begin position="117"/>
        <end position="138"/>
    </location>
</feature>
<dbReference type="Proteomes" id="UP000236161">
    <property type="component" value="Unassembled WGS sequence"/>
</dbReference>
<sequence length="338" mass="37552">MSTSTLNHPLSAGGNLRSGGVSRQILLSVQWSCFYVPLGAPCTRSRLVFARARAKAGGEDDQPKNPKNLTQTATEEAEEVEEELPWIQEKALDLVEFTGTVTQAIPGPRVGHSSLPWILAVPLAYVGLSFVVSVFKAVKKFTSPRAKRKRLVNKNALLLKSIDDLYEKSRDEVNYSALKGLMQKTGFSMDDILRKYIRYTLNEKPFSTDTVADLIHLRKASMLDDSQVAAVLNDTSMRIVKEKGPVVMDISGFTEKGFKRKLAVQALFGKVFFLSEIPDFCSRDSLLMIKEIFGVTDEDADSLRMHTLSRSGDVDALEKLVDDDADSEEHEDESQKEG</sequence>
<dbReference type="PANTHER" id="PTHR36793">
    <property type="entry name" value="RIBOSOMAL RNA SMALL SUBUNIT METHYLTRANSFERASE J"/>
    <property type="match status" value="1"/>
</dbReference>
<accession>A0A2I0AKP7</accession>
<reference evidence="4 5" key="1">
    <citation type="journal article" date="2017" name="Nature">
        <title>The Apostasia genome and the evolution of orchids.</title>
        <authorList>
            <person name="Zhang G.Q."/>
            <person name="Liu K.W."/>
            <person name="Li Z."/>
            <person name="Lohaus R."/>
            <person name="Hsiao Y.Y."/>
            <person name="Niu S.C."/>
            <person name="Wang J.Y."/>
            <person name="Lin Y.C."/>
            <person name="Xu Q."/>
            <person name="Chen L.J."/>
            <person name="Yoshida K."/>
            <person name="Fujiwara S."/>
            <person name="Wang Z.W."/>
            <person name="Zhang Y.Q."/>
            <person name="Mitsuda N."/>
            <person name="Wang M."/>
            <person name="Liu G.H."/>
            <person name="Pecoraro L."/>
            <person name="Huang H.X."/>
            <person name="Xiao X.J."/>
            <person name="Lin M."/>
            <person name="Wu X.Y."/>
            <person name="Wu W.L."/>
            <person name="Chen Y.Y."/>
            <person name="Chang S.B."/>
            <person name="Sakamoto S."/>
            <person name="Ohme-Takagi M."/>
            <person name="Yagi M."/>
            <person name="Zeng S.J."/>
            <person name="Shen C.Y."/>
            <person name="Yeh C.M."/>
            <person name="Luo Y.B."/>
            <person name="Tsai W.C."/>
            <person name="Van de Peer Y."/>
            <person name="Liu Z.J."/>
        </authorList>
    </citation>
    <scope>NUCLEOTIDE SEQUENCE [LARGE SCALE GENOMIC DNA]</scope>
    <source>
        <strain evidence="5">cv. Shenzhen</strain>
        <tissue evidence="4">Stem</tissue>
    </source>
</reference>
<dbReference type="OrthoDB" id="1716611at2759"/>
<proteinExistence type="predicted"/>
<dbReference type="PANTHER" id="PTHR36793:SF1">
    <property type="entry name" value="RIBOSOMAL RNA SMALL SUBUNIT METHYLTRANSFERASE J"/>
    <property type="match status" value="1"/>
</dbReference>
<evidence type="ECO:0000313" key="5">
    <source>
        <dbReference type="Proteomes" id="UP000236161"/>
    </source>
</evidence>
<feature type="compositionally biased region" description="Acidic residues" evidence="1">
    <location>
        <begin position="323"/>
        <end position="332"/>
    </location>
</feature>
<keyword evidence="5" id="KW-1185">Reference proteome</keyword>
<feature type="region of interest" description="Disordered" evidence="1">
    <location>
        <begin position="319"/>
        <end position="338"/>
    </location>
</feature>
<evidence type="ECO:0000313" key="4">
    <source>
        <dbReference type="EMBL" id="PKA56026.1"/>
    </source>
</evidence>
<dbReference type="InterPro" id="IPR055241">
    <property type="entry name" value="Armadillo_rpt_dom"/>
</dbReference>
<gene>
    <name evidence="4" type="ORF">AXF42_Ash014699</name>
</gene>
<dbReference type="Pfam" id="PF22915">
    <property type="entry name" value="ARMH5"/>
    <property type="match status" value="1"/>
</dbReference>
<dbReference type="GO" id="GO:0009941">
    <property type="term" value="C:chloroplast envelope"/>
    <property type="evidence" value="ECO:0007669"/>
    <property type="project" value="TreeGrafter"/>
</dbReference>
<organism evidence="4 5">
    <name type="scientific">Apostasia shenzhenica</name>
    <dbReference type="NCBI Taxonomy" id="1088818"/>
    <lineage>
        <taxon>Eukaryota</taxon>
        <taxon>Viridiplantae</taxon>
        <taxon>Streptophyta</taxon>
        <taxon>Embryophyta</taxon>
        <taxon>Tracheophyta</taxon>
        <taxon>Spermatophyta</taxon>
        <taxon>Magnoliopsida</taxon>
        <taxon>Liliopsida</taxon>
        <taxon>Asparagales</taxon>
        <taxon>Orchidaceae</taxon>
        <taxon>Apostasioideae</taxon>
        <taxon>Apostasia</taxon>
    </lineage>
</organism>
<feature type="region of interest" description="Disordered" evidence="1">
    <location>
        <begin position="54"/>
        <end position="76"/>
    </location>
</feature>